<keyword evidence="1 2" id="KW-0694">RNA-binding</keyword>
<keyword evidence="6" id="KW-1185">Reference proteome</keyword>
<proteinExistence type="predicted"/>
<dbReference type="AlphaFoldDB" id="A0AAW0TNP3"/>
<accession>A0AAW0TNP3</accession>
<comment type="caution">
    <text evidence="5">The sequence shown here is derived from an EMBL/GenBank/DDBJ whole genome shotgun (WGS) entry which is preliminary data.</text>
</comment>
<dbReference type="Gene3D" id="3.30.70.330">
    <property type="match status" value="1"/>
</dbReference>
<dbReference type="InterPro" id="IPR012677">
    <property type="entry name" value="Nucleotide-bd_a/b_plait_sf"/>
</dbReference>
<organism evidence="5 6">
    <name type="scientific">Scylla paramamosain</name>
    <name type="common">Mud crab</name>
    <dbReference type="NCBI Taxonomy" id="85552"/>
    <lineage>
        <taxon>Eukaryota</taxon>
        <taxon>Metazoa</taxon>
        <taxon>Ecdysozoa</taxon>
        <taxon>Arthropoda</taxon>
        <taxon>Crustacea</taxon>
        <taxon>Multicrustacea</taxon>
        <taxon>Malacostraca</taxon>
        <taxon>Eumalacostraca</taxon>
        <taxon>Eucarida</taxon>
        <taxon>Decapoda</taxon>
        <taxon>Pleocyemata</taxon>
        <taxon>Brachyura</taxon>
        <taxon>Eubrachyura</taxon>
        <taxon>Portunoidea</taxon>
        <taxon>Portunidae</taxon>
        <taxon>Portuninae</taxon>
        <taxon>Scylla</taxon>
    </lineage>
</organism>
<sequence>MADVSLDDIIQQRKFRFGKPQGMKINDGGGKSWVPMKGRLIKSSYSDHSTTPQGFGDVRNKIIQNKRLRMRDARDRLAELAKQGDARERINKMRRKTVSLKKSPMSRAPGKTIHNENRPSHLAGKTQMKGTSLIRTVAGEMNSTKPGLPVRHQQAARDGWLQSVQKTSNASGRYHPIPNNPHVVTIKNEKAELQNSYPHSYNRVQTRPQPVKLTTRAPLSRATGLTSFSSSREMSGMRSAGMMRARSPEQLMHRPRKSPDLEEVRPTRLEITTSNNYREPSPAYSDEWDLPARHPPRLPMARPVPARLPEPEPERLAVRVPAKKRPIYEEKQIEPMRHPKKVASISSGLMARLDQPQRPSQVQGTKVLVTNLHHCVSVEDMEELFGTIGNILSARMVREGVAEAVFMNEEDAYKSVEVFNNRQLDGQPMCVSVVNKKVPVLAAAPPPQPSRTETKSVLKAASGGNSNVVRPTATNPAIKRQRAVTPNITTIHQALFNRSHPPASDQVFLVKLPKPSVKKGEA</sequence>
<gene>
    <name evidence="5" type="ORF">O3P69_020343</name>
</gene>
<evidence type="ECO:0000313" key="5">
    <source>
        <dbReference type="EMBL" id="KAK8388282.1"/>
    </source>
</evidence>
<dbReference type="InterPro" id="IPR035979">
    <property type="entry name" value="RBD_domain_sf"/>
</dbReference>
<dbReference type="SMART" id="SM00360">
    <property type="entry name" value="RRM"/>
    <property type="match status" value="1"/>
</dbReference>
<dbReference type="InterPro" id="IPR051229">
    <property type="entry name" value="ALYREF_mRNA_export"/>
</dbReference>
<dbReference type="InterPro" id="IPR000504">
    <property type="entry name" value="RRM_dom"/>
</dbReference>
<dbReference type="PANTHER" id="PTHR19965:SF96">
    <property type="entry name" value="POLYMERASE DELTA-INTERACTING PROTEIN 3"/>
    <property type="match status" value="1"/>
</dbReference>
<dbReference type="GO" id="GO:0016607">
    <property type="term" value="C:nuclear speck"/>
    <property type="evidence" value="ECO:0007669"/>
    <property type="project" value="TreeGrafter"/>
</dbReference>
<dbReference type="SUPFAM" id="SSF54928">
    <property type="entry name" value="RNA-binding domain, RBD"/>
    <property type="match status" value="1"/>
</dbReference>
<evidence type="ECO:0000259" key="4">
    <source>
        <dbReference type="PROSITE" id="PS50102"/>
    </source>
</evidence>
<dbReference type="GO" id="GO:0003729">
    <property type="term" value="F:mRNA binding"/>
    <property type="evidence" value="ECO:0007669"/>
    <property type="project" value="TreeGrafter"/>
</dbReference>
<name>A0AAW0TNP3_SCYPA</name>
<feature type="region of interest" description="Disordered" evidence="3">
    <location>
        <begin position="98"/>
        <end position="128"/>
    </location>
</feature>
<evidence type="ECO:0000256" key="3">
    <source>
        <dbReference type="SAM" id="MobiDB-lite"/>
    </source>
</evidence>
<reference evidence="5 6" key="1">
    <citation type="submission" date="2023-03" db="EMBL/GenBank/DDBJ databases">
        <title>High-quality genome of Scylla paramamosain provides insights in environmental adaptation.</title>
        <authorList>
            <person name="Zhang L."/>
        </authorList>
    </citation>
    <scope>NUCLEOTIDE SEQUENCE [LARGE SCALE GENOMIC DNA]</scope>
    <source>
        <strain evidence="5">LZ_2023a</strain>
        <tissue evidence="5">Muscle</tissue>
    </source>
</reference>
<protein>
    <recommendedName>
        <fullName evidence="4">RRM domain-containing protein</fullName>
    </recommendedName>
</protein>
<dbReference type="GO" id="GO:0016973">
    <property type="term" value="P:poly(A)+ mRNA export from nucleus"/>
    <property type="evidence" value="ECO:0007669"/>
    <property type="project" value="TreeGrafter"/>
</dbReference>
<feature type="domain" description="RRM" evidence="4">
    <location>
        <begin position="365"/>
        <end position="436"/>
    </location>
</feature>
<dbReference type="Proteomes" id="UP001487740">
    <property type="component" value="Unassembled WGS sequence"/>
</dbReference>
<dbReference type="PANTHER" id="PTHR19965">
    <property type="entry name" value="RNA AND EXPORT FACTOR BINDING PROTEIN"/>
    <property type="match status" value="1"/>
</dbReference>
<evidence type="ECO:0000256" key="2">
    <source>
        <dbReference type="PROSITE-ProRule" id="PRU00176"/>
    </source>
</evidence>
<dbReference type="PROSITE" id="PS50102">
    <property type="entry name" value="RRM"/>
    <property type="match status" value="1"/>
</dbReference>
<dbReference type="Pfam" id="PF00076">
    <property type="entry name" value="RRM_1"/>
    <property type="match status" value="1"/>
</dbReference>
<dbReference type="EMBL" id="JARAKH010000028">
    <property type="protein sequence ID" value="KAK8388282.1"/>
    <property type="molecule type" value="Genomic_DNA"/>
</dbReference>
<evidence type="ECO:0000313" key="6">
    <source>
        <dbReference type="Proteomes" id="UP001487740"/>
    </source>
</evidence>
<evidence type="ECO:0000256" key="1">
    <source>
        <dbReference type="ARBA" id="ARBA00022884"/>
    </source>
</evidence>